<evidence type="ECO:0000256" key="1">
    <source>
        <dbReference type="ARBA" id="ARBA00022833"/>
    </source>
</evidence>
<dbReference type="InterPro" id="IPR013108">
    <property type="entry name" value="Amidohydro_3"/>
</dbReference>
<dbReference type="PANTHER" id="PTHR43668">
    <property type="entry name" value="ALLANTOINASE"/>
    <property type="match status" value="1"/>
</dbReference>
<evidence type="ECO:0000259" key="4">
    <source>
        <dbReference type="Pfam" id="PF12890"/>
    </source>
</evidence>
<keyword evidence="1" id="KW-0862">Zinc</keyword>
<dbReference type="EMBL" id="JAJUOS010000012">
    <property type="protein sequence ID" value="MCE5974686.1"/>
    <property type="molecule type" value="Genomic_DNA"/>
</dbReference>
<gene>
    <name evidence="5" type="primary">pyrC</name>
    <name evidence="5" type="ORF">LZA78_14450</name>
</gene>
<dbReference type="InterPro" id="IPR050138">
    <property type="entry name" value="DHOase/Allantoinase_Hydrolase"/>
</dbReference>
<evidence type="ECO:0000313" key="5">
    <source>
        <dbReference type="EMBL" id="MCE5974686.1"/>
    </source>
</evidence>
<dbReference type="InterPro" id="IPR024403">
    <property type="entry name" value="DHOase_cat"/>
</dbReference>
<dbReference type="Gene3D" id="2.30.40.10">
    <property type="entry name" value="Urease, subunit C, domain 1"/>
    <property type="match status" value="1"/>
</dbReference>
<feature type="domain" description="Amidohydrolase 3" evidence="3">
    <location>
        <begin position="341"/>
        <end position="420"/>
    </location>
</feature>
<dbReference type="Gene3D" id="3.20.20.140">
    <property type="entry name" value="Metal-dependent hydrolases"/>
    <property type="match status" value="1"/>
</dbReference>
<name>A0ABS8YY16_9RHOB</name>
<dbReference type="Pfam" id="PF07969">
    <property type="entry name" value="Amidohydro_3"/>
    <property type="match status" value="1"/>
</dbReference>
<comment type="caution">
    <text evidence="5">The sequence shown here is derived from an EMBL/GenBank/DDBJ whole genome shotgun (WGS) entry which is preliminary data.</text>
</comment>
<dbReference type="Pfam" id="PF12890">
    <property type="entry name" value="DHOase"/>
    <property type="match status" value="1"/>
</dbReference>
<evidence type="ECO:0000259" key="3">
    <source>
        <dbReference type="Pfam" id="PF07969"/>
    </source>
</evidence>
<reference evidence="5 6" key="1">
    <citation type="submission" date="2021-12" db="EMBL/GenBank/DDBJ databases">
        <title>Sinirhodobacter sp. WL0062 is a bacterium isolated from seawater.</title>
        <authorList>
            <person name="Wang L."/>
            <person name="He W."/>
            <person name="Zhang D.-F."/>
        </authorList>
    </citation>
    <scope>NUCLEOTIDE SEQUENCE [LARGE SCALE GENOMIC DNA]</scope>
    <source>
        <strain evidence="5 6">WL0062</strain>
    </source>
</reference>
<evidence type="ECO:0000256" key="2">
    <source>
        <dbReference type="ARBA" id="ARBA00022975"/>
    </source>
</evidence>
<proteinExistence type="predicted"/>
<dbReference type="GO" id="GO:0004151">
    <property type="term" value="F:dihydroorotase activity"/>
    <property type="evidence" value="ECO:0007669"/>
    <property type="project" value="UniProtKB-EC"/>
</dbReference>
<dbReference type="Proteomes" id="UP001521181">
    <property type="component" value="Unassembled WGS sequence"/>
</dbReference>
<dbReference type="SUPFAM" id="SSF51556">
    <property type="entry name" value="Metallo-dependent hydrolases"/>
    <property type="match status" value="1"/>
</dbReference>
<dbReference type="NCBIfam" id="TIGR00857">
    <property type="entry name" value="pyrC_multi"/>
    <property type="match status" value="1"/>
</dbReference>
<sequence>MTLFLANARLIDPEALTETEANLVIDNGIIAAIGAMSAPQGATVIDCGGNYLAPGIVDLGVKIGEPGERHKESFRTAGQAAAAGGVTTIIARPDTSPAIDTPETLEFVTRRAAQAPVRIHHMAALTKGREGREMTEIGFLMDAGAVAFTDTDHVTTDTKVLSRALTYARSLGALVIGHPQEPGLTKGAAVTSGKFASLRGLPGVTPMAERMGLERDIALIEMTGVRYHADQITTARALPALARAKAAGLDVTAGVSIHHLTLNEYDVGEYRTFFKMTPPLRSEEDRLAVVQAVADGLIDVICSMHTPADEESKRLPFEEADSGAVGLETFLPAAMRLFHAGHLSLPQLFRAMSLNPAKRLGLPQGRMAEGAPADLVLFDADTPFVLDRFTLHSKSKNTPFDGTRMEGKVLATFVGGVQVYNNDNE</sequence>
<dbReference type="InterPro" id="IPR032466">
    <property type="entry name" value="Metal_Hydrolase"/>
</dbReference>
<dbReference type="EC" id="3.5.2.3" evidence="5"/>
<organism evidence="5 6">
    <name type="scientific">Rhodobacter flavimaris</name>
    <dbReference type="NCBI Taxonomy" id="2907145"/>
    <lineage>
        <taxon>Bacteria</taxon>
        <taxon>Pseudomonadati</taxon>
        <taxon>Pseudomonadota</taxon>
        <taxon>Alphaproteobacteria</taxon>
        <taxon>Rhodobacterales</taxon>
        <taxon>Rhodobacter group</taxon>
        <taxon>Rhodobacter</taxon>
    </lineage>
</organism>
<keyword evidence="6" id="KW-1185">Reference proteome</keyword>
<dbReference type="SUPFAM" id="SSF51338">
    <property type="entry name" value="Composite domain of metallo-dependent hydrolases"/>
    <property type="match status" value="1"/>
</dbReference>
<dbReference type="InterPro" id="IPR004722">
    <property type="entry name" value="DHOase"/>
</dbReference>
<dbReference type="PANTHER" id="PTHR43668:SF2">
    <property type="entry name" value="ALLANTOINASE"/>
    <property type="match status" value="1"/>
</dbReference>
<accession>A0ABS8YY16</accession>
<evidence type="ECO:0000313" key="6">
    <source>
        <dbReference type="Proteomes" id="UP001521181"/>
    </source>
</evidence>
<keyword evidence="5" id="KW-0378">Hydrolase</keyword>
<dbReference type="RefSeq" id="WP_233677628.1">
    <property type="nucleotide sequence ID" value="NZ_JAJUOS010000012.1"/>
</dbReference>
<dbReference type="CDD" id="cd01317">
    <property type="entry name" value="DHOase_IIa"/>
    <property type="match status" value="1"/>
</dbReference>
<feature type="domain" description="Dihydroorotase catalytic" evidence="4">
    <location>
        <begin position="50"/>
        <end position="234"/>
    </location>
</feature>
<keyword evidence="2" id="KW-0665">Pyrimidine biosynthesis</keyword>
<dbReference type="InterPro" id="IPR011059">
    <property type="entry name" value="Metal-dep_hydrolase_composite"/>
</dbReference>
<protein>
    <submittedName>
        <fullName evidence="5">Dihydroorotase</fullName>
        <ecNumber evidence="5">3.5.2.3</ecNumber>
    </submittedName>
</protein>